<dbReference type="AlphaFoldDB" id="A0AAV7PBP0"/>
<comment type="caution">
    <text evidence="1">The sequence shown here is derived from an EMBL/GenBank/DDBJ whole genome shotgun (WGS) entry which is preliminary data.</text>
</comment>
<accession>A0AAV7PBP0</accession>
<proteinExistence type="predicted"/>
<gene>
    <name evidence="1" type="ORF">NDU88_003289</name>
</gene>
<organism evidence="1 2">
    <name type="scientific">Pleurodeles waltl</name>
    <name type="common">Iberian ribbed newt</name>
    <dbReference type="NCBI Taxonomy" id="8319"/>
    <lineage>
        <taxon>Eukaryota</taxon>
        <taxon>Metazoa</taxon>
        <taxon>Chordata</taxon>
        <taxon>Craniata</taxon>
        <taxon>Vertebrata</taxon>
        <taxon>Euteleostomi</taxon>
        <taxon>Amphibia</taxon>
        <taxon>Batrachia</taxon>
        <taxon>Caudata</taxon>
        <taxon>Salamandroidea</taxon>
        <taxon>Salamandridae</taxon>
        <taxon>Pleurodelinae</taxon>
        <taxon>Pleurodeles</taxon>
    </lineage>
</organism>
<reference evidence="1" key="1">
    <citation type="journal article" date="2022" name="bioRxiv">
        <title>Sequencing and chromosome-scale assembly of the giantPleurodeles waltlgenome.</title>
        <authorList>
            <person name="Brown T."/>
            <person name="Elewa A."/>
            <person name="Iarovenko S."/>
            <person name="Subramanian E."/>
            <person name="Araus A.J."/>
            <person name="Petzold A."/>
            <person name="Susuki M."/>
            <person name="Suzuki K.-i.T."/>
            <person name="Hayashi T."/>
            <person name="Toyoda A."/>
            <person name="Oliveira C."/>
            <person name="Osipova E."/>
            <person name="Leigh N.D."/>
            <person name="Simon A."/>
            <person name="Yun M.H."/>
        </authorList>
    </citation>
    <scope>NUCLEOTIDE SEQUENCE</scope>
    <source>
        <strain evidence="1">20211129_DDA</strain>
        <tissue evidence="1">Liver</tissue>
    </source>
</reference>
<evidence type="ECO:0000313" key="1">
    <source>
        <dbReference type="EMBL" id="KAJ1124841.1"/>
    </source>
</evidence>
<dbReference type="Proteomes" id="UP001066276">
    <property type="component" value="Chromosome 7"/>
</dbReference>
<sequence length="148" mass="16162">MSFPDNSVPGTSQDCALPQIKRLPRVDLTLHQFVKDGVLQEWKDPECIAIPWFTAKLYPLENMGEKLPDSVQVDSVVAILLGRSSMVEGNILKDGADKEMDSSVKKTCAGANLALRVGVYATYVSQFLLSGFKTLFVTIQEGGSYMGS</sequence>
<protein>
    <submittedName>
        <fullName evidence="1">Uncharacterized protein</fullName>
    </submittedName>
</protein>
<name>A0AAV7PBP0_PLEWA</name>
<dbReference type="EMBL" id="JANPWB010000011">
    <property type="protein sequence ID" value="KAJ1124841.1"/>
    <property type="molecule type" value="Genomic_DNA"/>
</dbReference>
<evidence type="ECO:0000313" key="2">
    <source>
        <dbReference type="Proteomes" id="UP001066276"/>
    </source>
</evidence>
<keyword evidence="2" id="KW-1185">Reference proteome</keyword>
<dbReference type="Gene3D" id="1.10.287.3160">
    <property type="match status" value="1"/>
</dbReference>